<organism evidence="3 4">
    <name type="scientific">Psilocybe cyanescens</name>
    <dbReference type="NCBI Taxonomy" id="93625"/>
    <lineage>
        <taxon>Eukaryota</taxon>
        <taxon>Fungi</taxon>
        <taxon>Dikarya</taxon>
        <taxon>Basidiomycota</taxon>
        <taxon>Agaricomycotina</taxon>
        <taxon>Agaricomycetes</taxon>
        <taxon>Agaricomycetidae</taxon>
        <taxon>Agaricales</taxon>
        <taxon>Agaricineae</taxon>
        <taxon>Strophariaceae</taxon>
        <taxon>Psilocybe</taxon>
    </lineage>
</organism>
<feature type="transmembrane region" description="Helical" evidence="1">
    <location>
        <begin position="231"/>
        <end position="252"/>
    </location>
</feature>
<dbReference type="InterPro" id="IPR045339">
    <property type="entry name" value="DUF6534"/>
</dbReference>
<dbReference type="Proteomes" id="UP000283269">
    <property type="component" value="Unassembled WGS sequence"/>
</dbReference>
<dbReference type="EMBL" id="NHYD01000964">
    <property type="protein sequence ID" value="PPQ92817.1"/>
    <property type="molecule type" value="Genomic_DNA"/>
</dbReference>
<keyword evidence="4" id="KW-1185">Reference proteome</keyword>
<protein>
    <recommendedName>
        <fullName evidence="2">DUF6534 domain-containing protein</fullName>
    </recommendedName>
</protein>
<comment type="caution">
    <text evidence="3">The sequence shown here is derived from an EMBL/GenBank/DDBJ whole genome shotgun (WGS) entry which is preliminary data.</text>
</comment>
<gene>
    <name evidence="3" type="ORF">CVT25_004075</name>
</gene>
<feature type="transmembrane region" description="Helical" evidence="1">
    <location>
        <begin position="201"/>
        <end position="225"/>
    </location>
</feature>
<evidence type="ECO:0000313" key="4">
    <source>
        <dbReference type="Proteomes" id="UP000283269"/>
    </source>
</evidence>
<dbReference type="PANTHER" id="PTHR40465:SF1">
    <property type="entry name" value="DUF6534 DOMAIN-CONTAINING PROTEIN"/>
    <property type="match status" value="1"/>
</dbReference>
<feature type="transmembrane region" description="Helical" evidence="1">
    <location>
        <begin position="12"/>
        <end position="34"/>
    </location>
</feature>
<reference evidence="3 4" key="1">
    <citation type="journal article" date="2018" name="Evol. Lett.">
        <title>Horizontal gene cluster transfer increased hallucinogenic mushroom diversity.</title>
        <authorList>
            <person name="Reynolds H.T."/>
            <person name="Vijayakumar V."/>
            <person name="Gluck-Thaler E."/>
            <person name="Korotkin H.B."/>
            <person name="Matheny P.B."/>
            <person name="Slot J.C."/>
        </authorList>
    </citation>
    <scope>NUCLEOTIDE SEQUENCE [LARGE SCALE GENOMIC DNA]</scope>
    <source>
        <strain evidence="3 4">2631</strain>
    </source>
</reference>
<keyword evidence="1" id="KW-0812">Transmembrane</keyword>
<dbReference type="OrthoDB" id="2535105at2759"/>
<sequence length="291" mass="31972">MTVSSGNTFGAAYLGILVEAILYGVTGVQTYIYLNNSHRDPRIIVTIVLVLWVLDTLHLALTVHAVYIYLVENFGNFNAIRSPTWSILVQVYIMNISDSLVRSYFAWRVFVLCGKYGRRKLGLILSGSIMSLSLVAAGSLANFASRAFALKTFEQLATEVSAMIYIGIGAAVSADILVAVCLCASLILMRTGSKGDSTVNFLLAFVINTGLLTCLVSIACLVTFLVLQQTFVWIAIFISLGKLYINALLASLNAREMVYRDHINTCTTNHQELTRPIAFNVDMSRTNDSRI</sequence>
<feature type="transmembrane region" description="Helical" evidence="1">
    <location>
        <begin position="164"/>
        <end position="189"/>
    </location>
</feature>
<evidence type="ECO:0000256" key="1">
    <source>
        <dbReference type="SAM" id="Phobius"/>
    </source>
</evidence>
<keyword evidence="1" id="KW-1133">Transmembrane helix</keyword>
<evidence type="ECO:0000313" key="3">
    <source>
        <dbReference type="EMBL" id="PPQ92817.1"/>
    </source>
</evidence>
<feature type="transmembrane region" description="Helical" evidence="1">
    <location>
        <begin position="121"/>
        <end position="144"/>
    </location>
</feature>
<proteinExistence type="predicted"/>
<dbReference type="PANTHER" id="PTHR40465">
    <property type="entry name" value="CHROMOSOME 1, WHOLE GENOME SHOTGUN SEQUENCE"/>
    <property type="match status" value="1"/>
</dbReference>
<dbReference type="AlphaFoldDB" id="A0A409XQ26"/>
<keyword evidence="1" id="KW-0472">Membrane</keyword>
<name>A0A409XQ26_PSICY</name>
<dbReference type="InParanoid" id="A0A409XQ26"/>
<dbReference type="Pfam" id="PF20152">
    <property type="entry name" value="DUF6534"/>
    <property type="match status" value="1"/>
</dbReference>
<accession>A0A409XQ26</accession>
<evidence type="ECO:0000259" key="2">
    <source>
        <dbReference type="Pfam" id="PF20152"/>
    </source>
</evidence>
<dbReference type="STRING" id="93625.A0A409XQ26"/>
<feature type="domain" description="DUF6534" evidence="2">
    <location>
        <begin position="172"/>
        <end position="256"/>
    </location>
</feature>
<feature type="transmembrane region" description="Helical" evidence="1">
    <location>
        <begin position="43"/>
        <end position="70"/>
    </location>
</feature>